<dbReference type="AlphaFoldDB" id="A0A0R1VY90"/>
<keyword evidence="11" id="KW-1185">Reference proteome</keyword>
<comment type="caution">
    <text evidence="10">The sequence shown here is derived from an EMBL/GenBank/DDBJ whole genome shotgun (WGS) entry which is preliminary data.</text>
</comment>
<keyword evidence="2" id="KW-1003">Cell membrane</keyword>
<dbReference type="OrthoDB" id="9796461at2"/>
<keyword evidence="3 10" id="KW-0808">Transferase</keyword>
<dbReference type="InterPro" id="IPR050879">
    <property type="entry name" value="Acyltransferase_3"/>
</dbReference>
<dbReference type="Pfam" id="PF01757">
    <property type="entry name" value="Acyl_transf_3"/>
    <property type="match status" value="1"/>
</dbReference>
<feature type="transmembrane region" description="Helical" evidence="8">
    <location>
        <begin position="29"/>
        <end position="50"/>
    </location>
</feature>
<evidence type="ECO:0000313" key="11">
    <source>
        <dbReference type="Proteomes" id="UP000051315"/>
    </source>
</evidence>
<feature type="transmembrane region" description="Helical" evidence="8">
    <location>
        <begin position="382"/>
        <end position="406"/>
    </location>
</feature>
<evidence type="ECO:0000256" key="1">
    <source>
        <dbReference type="ARBA" id="ARBA00004651"/>
    </source>
</evidence>
<accession>A0A0R1VY90</accession>
<sequence>MRIKWFSFVRILGLILVLTYHFFKIQLPGGFIGVDIFFTFSGYLITALMVDEFTRSQNFKLVAFYRRRFYRIFPPLALAVLISMPFTFLVSPDFVANIGKQIAAALGFTTNFFEIATGGNYETQFIPHLFVHTWSLAVEMHYYLFWGLMAFLLAALIRHHTKKQGLYGSDPTQNIVVFKSWLFIFALIFALTSLASMIFLAQPLKEFSPVYFSSLTHSFPFFIGSGLGVLAGIKNTSTRFRHLVAHFPRWLAITTMMMSAIVLIALSFVFKFDALSTYRYGFLIASLLAGMMIIAARILHEKTPNTNEPKVVTFLADTSYSVYLFHWPLFVVFSHLFSAVEAAALTVVLSLIFSALSYYVLEPWIAGKPVRLGRHELQHTRHHWLLVTGQLAFTLVIAALVGITGYTVQAAPQQTGLETNLWVNGIYQDVTQIQTAHDQVSSELQTKKALAKADQAKKSATTASEKAAAEQKATAASIPDGVSIIGDSVTLGTSRYLSAHVSDNAIDAEGNRTMNLAYNVMMQQQQNHTLRRDVVIAIGTNALNDWQLQTQRVIDSLNPGHRLIFMTPHDGHATPSYNSEKLAVFERTLPDKYDFITIADWNRLAKQHPEVFKGTDGTHFGGVRQGDILFAQCINDALAQAKKQPVKRATNTTMKDK</sequence>
<evidence type="ECO:0000256" key="5">
    <source>
        <dbReference type="ARBA" id="ARBA00022989"/>
    </source>
</evidence>
<feature type="transmembrane region" description="Helical" evidence="8">
    <location>
        <begin position="140"/>
        <end position="159"/>
    </location>
</feature>
<feature type="transmembrane region" description="Helical" evidence="8">
    <location>
        <begin position="250"/>
        <end position="272"/>
    </location>
</feature>
<gene>
    <name evidence="10" type="ORF">FC15_GL001252</name>
</gene>
<evidence type="ECO:0000256" key="3">
    <source>
        <dbReference type="ARBA" id="ARBA00022679"/>
    </source>
</evidence>
<proteinExistence type="predicted"/>
<feature type="transmembrane region" description="Helical" evidence="8">
    <location>
        <begin position="311"/>
        <end position="330"/>
    </location>
</feature>
<dbReference type="GO" id="GO:0016747">
    <property type="term" value="F:acyltransferase activity, transferring groups other than amino-acyl groups"/>
    <property type="evidence" value="ECO:0007669"/>
    <property type="project" value="InterPro"/>
</dbReference>
<dbReference type="InterPro" id="IPR036514">
    <property type="entry name" value="SGNH_hydro_sf"/>
</dbReference>
<dbReference type="PANTHER" id="PTHR23028">
    <property type="entry name" value="ACETYLTRANSFERASE"/>
    <property type="match status" value="1"/>
</dbReference>
<reference evidence="10 11" key="1">
    <citation type="journal article" date="2015" name="Genome Announc.">
        <title>Expanding the biotechnology potential of lactobacilli through comparative genomics of 213 strains and associated genera.</title>
        <authorList>
            <person name="Sun Z."/>
            <person name="Harris H.M."/>
            <person name="McCann A."/>
            <person name="Guo C."/>
            <person name="Argimon S."/>
            <person name="Zhang W."/>
            <person name="Yang X."/>
            <person name="Jeffery I.B."/>
            <person name="Cooney J.C."/>
            <person name="Kagawa T.F."/>
            <person name="Liu W."/>
            <person name="Song Y."/>
            <person name="Salvetti E."/>
            <person name="Wrobel A."/>
            <person name="Rasinkangas P."/>
            <person name="Parkhill J."/>
            <person name="Rea M.C."/>
            <person name="O'Sullivan O."/>
            <person name="Ritari J."/>
            <person name="Douillard F.P."/>
            <person name="Paul Ross R."/>
            <person name="Yang R."/>
            <person name="Briner A.E."/>
            <person name="Felis G.E."/>
            <person name="de Vos W.M."/>
            <person name="Barrangou R."/>
            <person name="Klaenhammer T.R."/>
            <person name="Caufield P.W."/>
            <person name="Cui Y."/>
            <person name="Zhang H."/>
            <person name="O'Toole P.W."/>
        </authorList>
    </citation>
    <scope>NUCLEOTIDE SEQUENCE [LARGE SCALE GENOMIC DNA]</scope>
    <source>
        <strain evidence="10 11">DSM 17758</strain>
    </source>
</reference>
<evidence type="ECO:0000256" key="4">
    <source>
        <dbReference type="ARBA" id="ARBA00022692"/>
    </source>
</evidence>
<dbReference type="GO" id="GO:0009103">
    <property type="term" value="P:lipopolysaccharide biosynthetic process"/>
    <property type="evidence" value="ECO:0007669"/>
    <property type="project" value="TreeGrafter"/>
</dbReference>
<evidence type="ECO:0000259" key="9">
    <source>
        <dbReference type="Pfam" id="PF01757"/>
    </source>
</evidence>
<keyword evidence="4 8" id="KW-0812">Transmembrane</keyword>
<dbReference type="Proteomes" id="UP000051315">
    <property type="component" value="Unassembled WGS sequence"/>
</dbReference>
<feature type="transmembrane region" description="Helical" evidence="8">
    <location>
        <begin position="70"/>
        <end position="90"/>
    </location>
</feature>
<evidence type="ECO:0000256" key="6">
    <source>
        <dbReference type="ARBA" id="ARBA00023136"/>
    </source>
</evidence>
<feature type="transmembrane region" description="Helical" evidence="8">
    <location>
        <begin position="278"/>
        <end position="299"/>
    </location>
</feature>
<feature type="transmembrane region" description="Helical" evidence="8">
    <location>
        <begin position="7"/>
        <end position="23"/>
    </location>
</feature>
<keyword evidence="5 8" id="KW-1133">Transmembrane helix</keyword>
<dbReference type="STRING" id="1423735.FC15_GL001252"/>
<dbReference type="GO" id="GO:0005886">
    <property type="term" value="C:plasma membrane"/>
    <property type="evidence" value="ECO:0007669"/>
    <property type="project" value="UniProtKB-SubCell"/>
</dbReference>
<dbReference type="PATRIC" id="fig|1423735.3.peg.1298"/>
<keyword evidence="7 10" id="KW-0012">Acyltransferase</keyword>
<feature type="transmembrane region" description="Helical" evidence="8">
    <location>
        <begin position="180"/>
        <end position="204"/>
    </location>
</feature>
<protein>
    <submittedName>
        <fullName evidence="10">Acyltransferase</fullName>
    </submittedName>
</protein>
<dbReference type="EMBL" id="AZFX01000036">
    <property type="protein sequence ID" value="KRM10648.1"/>
    <property type="molecule type" value="Genomic_DNA"/>
</dbReference>
<dbReference type="SUPFAM" id="SSF52266">
    <property type="entry name" value="SGNH hydrolase"/>
    <property type="match status" value="1"/>
</dbReference>
<feature type="transmembrane region" description="Helical" evidence="8">
    <location>
        <begin position="210"/>
        <end position="230"/>
    </location>
</feature>
<dbReference type="InterPro" id="IPR002656">
    <property type="entry name" value="Acyl_transf_3_dom"/>
</dbReference>
<feature type="domain" description="Acyltransferase 3" evidence="9">
    <location>
        <begin position="4"/>
        <end position="355"/>
    </location>
</feature>
<keyword evidence="6 8" id="KW-0472">Membrane</keyword>
<evidence type="ECO:0000256" key="2">
    <source>
        <dbReference type="ARBA" id="ARBA00022475"/>
    </source>
</evidence>
<evidence type="ECO:0000313" key="10">
    <source>
        <dbReference type="EMBL" id="KRM10648.1"/>
    </source>
</evidence>
<evidence type="ECO:0000256" key="7">
    <source>
        <dbReference type="ARBA" id="ARBA00023315"/>
    </source>
</evidence>
<dbReference type="Gene3D" id="3.40.50.1110">
    <property type="entry name" value="SGNH hydrolase"/>
    <property type="match status" value="1"/>
</dbReference>
<dbReference type="PANTHER" id="PTHR23028:SF53">
    <property type="entry name" value="ACYL_TRANSF_3 DOMAIN-CONTAINING PROTEIN"/>
    <property type="match status" value="1"/>
</dbReference>
<feature type="transmembrane region" description="Helical" evidence="8">
    <location>
        <begin position="342"/>
        <end position="361"/>
    </location>
</feature>
<dbReference type="RefSeq" id="WP_057823971.1">
    <property type="nucleotide sequence ID" value="NZ_AZFX01000036.1"/>
</dbReference>
<name>A0A0R1VY90_9LACO</name>
<evidence type="ECO:0000256" key="8">
    <source>
        <dbReference type="SAM" id="Phobius"/>
    </source>
</evidence>
<organism evidence="10 11">
    <name type="scientific">Lapidilactobacillus concavus DSM 17758</name>
    <dbReference type="NCBI Taxonomy" id="1423735"/>
    <lineage>
        <taxon>Bacteria</taxon>
        <taxon>Bacillati</taxon>
        <taxon>Bacillota</taxon>
        <taxon>Bacilli</taxon>
        <taxon>Lactobacillales</taxon>
        <taxon>Lactobacillaceae</taxon>
        <taxon>Lapidilactobacillus</taxon>
    </lineage>
</organism>
<comment type="subcellular location">
    <subcellularLocation>
        <location evidence="1">Cell membrane</location>
        <topology evidence="1">Multi-pass membrane protein</topology>
    </subcellularLocation>
</comment>